<dbReference type="PANTHER" id="PTHR23503:SF8">
    <property type="entry name" value="FACILITATED GLUCOSE TRANSPORTER PROTEIN 1"/>
    <property type="match status" value="1"/>
</dbReference>
<feature type="transmembrane region" description="Helical" evidence="6">
    <location>
        <begin position="57"/>
        <end position="75"/>
    </location>
</feature>
<dbReference type="OrthoDB" id="4540492at2759"/>
<keyword evidence="5 6" id="KW-0472">Membrane</keyword>
<dbReference type="AlphaFoldDB" id="A0A3P6Q0R1"/>
<reference evidence="8 9" key="1">
    <citation type="submission" date="2018-11" db="EMBL/GenBank/DDBJ databases">
        <authorList>
            <consortium name="Pathogen Informatics"/>
        </authorList>
    </citation>
    <scope>NUCLEOTIDE SEQUENCE [LARGE SCALE GENOMIC DNA]</scope>
</reference>
<dbReference type="InterPro" id="IPR005828">
    <property type="entry name" value="MFS_sugar_transport-like"/>
</dbReference>
<feature type="domain" description="Major facilitator superfamily (MFS) profile" evidence="7">
    <location>
        <begin position="1"/>
        <end position="215"/>
    </location>
</feature>
<comment type="subcellular location">
    <subcellularLocation>
        <location evidence="1">Membrane</location>
        <topology evidence="1">Multi-pass membrane protein</topology>
    </subcellularLocation>
</comment>
<keyword evidence="3 6" id="KW-0812">Transmembrane</keyword>
<evidence type="ECO:0000313" key="8">
    <source>
        <dbReference type="EMBL" id="VDK24758.1"/>
    </source>
</evidence>
<evidence type="ECO:0000256" key="3">
    <source>
        <dbReference type="ARBA" id="ARBA00022692"/>
    </source>
</evidence>
<gene>
    <name evidence="8" type="ORF">ASIM_LOCUS4940</name>
</gene>
<keyword evidence="4 6" id="KW-1133">Transmembrane helix</keyword>
<dbReference type="SUPFAM" id="SSF103473">
    <property type="entry name" value="MFS general substrate transporter"/>
    <property type="match status" value="1"/>
</dbReference>
<evidence type="ECO:0000256" key="2">
    <source>
        <dbReference type="ARBA" id="ARBA00022448"/>
    </source>
</evidence>
<feature type="transmembrane region" description="Helical" evidence="6">
    <location>
        <begin position="147"/>
        <end position="168"/>
    </location>
</feature>
<dbReference type="InterPro" id="IPR036259">
    <property type="entry name" value="MFS_trans_sf"/>
</dbReference>
<accession>A0A3P6Q0R1</accession>
<dbReference type="PANTHER" id="PTHR23503">
    <property type="entry name" value="SOLUTE CARRIER FAMILY 2"/>
    <property type="match status" value="1"/>
</dbReference>
<dbReference type="GO" id="GO:0015149">
    <property type="term" value="F:hexose transmembrane transporter activity"/>
    <property type="evidence" value="ECO:0007669"/>
    <property type="project" value="TreeGrafter"/>
</dbReference>
<organism evidence="8 9">
    <name type="scientific">Anisakis simplex</name>
    <name type="common">Herring worm</name>
    <dbReference type="NCBI Taxonomy" id="6269"/>
    <lineage>
        <taxon>Eukaryota</taxon>
        <taxon>Metazoa</taxon>
        <taxon>Ecdysozoa</taxon>
        <taxon>Nematoda</taxon>
        <taxon>Chromadorea</taxon>
        <taxon>Rhabditida</taxon>
        <taxon>Spirurina</taxon>
        <taxon>Ascaridomorpha</taxon>
        <taxon>Ascaridoidea</taxon>
        <taxon>Anisakidae</taxon>
        <taxon>Anisakis</taxon>
        <taxon>Anisakis simplex complex</taxon>
    </lineage>
</organism>
<keyword evidence="2" id="KW-0813">Transport</keyword>
<dbReference type="Proteomes" id="UP000267096">
    <property type="component" value="Unassembled WGS sequence"/>
</dbReference>
<name>A0A3P6Q0R1_ANISI</name>
<evidence type="ECO:0000256" key="6">
    <source>
        <dbReference type="SAM" id="Phobius"/>
    </source>
</evidence>
<keyword evidence="9" id="KW-1185">Reference proteome</keyword>
<protein>
    <recommendedName>
        <fullName evidence="7">Major facilitator superfamily (MFS) profile domain-containing protein</fullName>
    </recommendedName>
</protein>
<dbReference type="InterPro" id="IPR020846">
    <property type="entry name" value="MFS_dom"/>
</dbReference>
<sequence length="215" mass="24569">MIEKFIRETSFADDAERFNAVRAWIWSSIVSAFPFGAIFGSLMAATLSDKYGRKTTIFFNNIPAAIAGVLMTFAYPFKMWYLLLIGRFIIGVNAGISSGVITTILTEISPDNLRGMLGSCNQLFLTAAILFSNVLSFETIFGTEARWQYIFGFTFFPIITQLILLRFCPESPRYTLMFEHDEVQAEKDLRVLRERVNVRDEIDAMKREAIEREVH</sequence>
<evidence type="ECO:0000313" key="9">
    <source>
        <dbReference type="Proteomes" id="UP000267096"/>
    </source>
</evidence>
<feature type="transmembrane region" description="Helical" evidence="6">
    <location>
        <begin position="23"/>
        <end position="45"/>
    </location>
</feature>
<evidence type="ECO:0000256" key="1">
    <source>
        <dbReference type="ARBA" id="ARBA00004141"/>
    </source>
</evidence>
<dbReference type="EMBL" id="UYRR01009177">
    <property type="protein sequence ID" value="VDK24758.1"/>
    <property type="molecule type" value="Genomic_DNA"/>
</dbReference>
<dbReference type="GO" id="GO:0016020">
    <property type="term" value="C:membrane"/>
    <property type="evidence" value="ECO:0007669"/>
    <property type="project" value="UniProtKB-SubCell"/>
</dbReference>
<proteinExistence type="predicted"/>
<evidence type="ECO:0000256" key="4">
    <source>
        <dbReference type="ARBA" id="ARBA00022989"/>
    </source>
</evidence>
<evidence type="ECO:0000259" key="7">
    <source>
        <dbReference type="PROSITE" id="PS50850"/>
    </source>
</evidence>
<feature type="transmembrane region" description="Helical" evidence="6">
    <location>
        <begin position="81"/>
        <end position="102"/>
    </location>
</feature>
<dbReference type="InterPro" id="IPR005829">
    <property type="entry name" value="Sugar_transporter_CS"/>
</dbReference>
<evidence type="ECO:0000256" key="5">
    <source>
        <dbReference type="ARBA" id="ARBA00023136"/>
    </source>
</evidence>
<dbReference type="PROSITE" id="PS00217">
    <property type="entry name" value="SUGAR_TRANSPORT_2"/>
    <property type="match status" value="1"/>
</dbReference>
<dbReference type="Gene3D" id="1.20.1250.20">
    <property type="entry name" value="MFS general substrate transporter like domains"/>
    <property type="match status" value="1"/>
</dbReference>
<dbReference type="PROSITE" id="PS50850">
    <property type="entry name" value="MFS"/>
    <property type="match status" value="1"/>
</dbReference>
<dbReference type="Pfam" id="PF00083">
    <property type="entry name" value="Sugar_tr"/>
    <property type="match status" value="1"/>
</dbReference>
<dbReference type="InterPro" id="IPR045263">
    <property type="entry name" value="GLUT"/>
</dbReference>